<feature type="compositionally biased region" description="Low complexity" evidence="1">
    <location>
        <begin position="32"/>
        <end position="60"/>
    </location>
</feature>
<dbReference type="Proteomes" id="UP001152523">
    <property type="component" value="Unassembled WGS sequence"/>
</dbReference>
<evidence type="ECO:0000313" key="2">
    <source>
        <dbReference type="EMBL" id="CAH9109482.1"/>
    </source>
</evidence>
<dbReference type="EMBL" id="CAMAPF010001055">
    <property type="protein sequence ID" value="CAH9143644.1"/>
    <property type="molecule type" value="Genomic_DNA"/>
</dbReference>
<dbReference type="AlphaFoldDB" id="A0AAV0DUK9"/>
<feature type="region of interest" description="Disordered" evidence="1">
    <location>
        <begin position="1"/>
        <end position="133"/>
    </location>
</feature>
<feature type="compositionally biased region" description="Polar residues" evidence="1">
    <location>
        <begin position="264"/>
        <end position="280"/>
    </location>
</feature>
<evidence type="ECO:0000313" key="4">
    <source>
        <dbReference type="Proteomes" id="UP001152523"/>
    </source>
</evidence>
<feature type="compositionally biased region" description="Basic and acidic residues" evidence="1">
    <location>
        <begin position="332"/>
        <end position="341"/>
    </location>
</feature>
<evidence type="ECO:0000256" key="1">
    <source>
        <dbReference type="SAM" id="MobiDB-lite"/>
    </source>
</evidence>
<dbReference type="PANTHER" id="PTHR33673">
    <property type="entry name" value="SUPPRESSOR SRP40-LIKE PROTEIN"/>
    <property type="match status" value="1"/>
</dbReference>
<proteinExistence type="predicted"/>
<dbReference type="EMBL" id="CAMAPF010000152">
    <property type="protein sequence ID" value="CAH9109482.1"/>
    <property type="molecule type" value="Genomic_DNA"/>
</dbReference>
<keyword evidence="4" id="KW-1185">Reference proteome</keyword>
<feature type="compositionally biased region" description="Polar residues" evidence="1">
    <location>
        <begin position="108"/>
        <end position="122"/>
    </location>
</feature>
<protein>
    <submittedName>
        <fullName evidence="2">Uncharacterized protein</fullName>
    </submittedName>
</protein>
<evidence type="ECO:0000313" key="3">
    <source>
        <dbReference type="EMBL" id="CAH9143644.1"/>
    </source>
</evidence>
<feature type="compositionally biased region" description="Low complexity" evidence="1">
    <location>
        <begin position="249"/>
        <end position="262"/>
    </location>
</feature>
<feature type="region of interest" description="Disordered" evidence="1">
    <location>
        <begin position="201"/>
        <end position="341"/>
    </location>
</feature>
<feature type="compositionally biased region" description="Polar residues" evidence="1">
    <location>
        <begin position="73"/>
        <end position="92"/>
    </location>
</feature>
<gene>
    <name evidence="2" type="ORF">CEPIT_LOCUS18768</name>
    <name evidence="3" type="ORF">CEPIT_LOCUS40824</name>
</gene>
<sequence length="355" mass="37466">MENGLENENPLKPLKAIPDNGVDDDQQLLEGTPTSSGSSSPSTSPSASSSPSSSSSSSSSFEDESVDPEKPQHSPTPESLSCPDISTHTPQWSMMSGSPSNSSLLSSFPENRSLPSIPSVTGQPAGYDPNRIPLTVFDSSRSNAPGMDWSVASTESLFSIHMGNASFSREHALLMMNKSGELIKTEDGTALFSSEATKYGNDRKSFSSTLPPVMEGGALDNEEKSEALPVPPESNVESPNPVSPKQKPESSSKIAASSEIHSFAINSANTSDGRSGTATGLNAPRLSDESGTSSSSFAFPLLVNDGGNAASLKSVPEKAEPEQLESQSQEGNSKEEPREAETSWFSYLFCLRRCS</sequence>
<feature type="compositionally biased region" description="Low complexity" evidence="1">
    <location>
        <begin position="93"/>
        <end position="107"/>
    </location>
</feature>
<organism evidence="2 4">
    <name type="scientific">Cuscuta epithymum</name>
    <dbReference type="NCBI Taxonomy" id="186058"/>
    <lineage>
        <taxon>Eukaryota</taxon>
        <taxon>Viridiplantae</taxon>
        <taxon>Streptophyta</taxon>
        <taxon>Embryophyta</taxon>
        <taxon>Tracheophyta</taxon>
        <taxon>Spermatophyta</taxon>
        <taxon>Magnoliopsida</taxon>
        <taxon>eudicotyledons</taxon>
        <taxon>Gunneridae</taxon>
        <taxon>Pentapetalae</taxon>
        <taxon>asterids</taxon>
        <taxon>lamiids</taxon>
        <taxon>Solanales</taxon>
        <taxon>Convolvulaceae</taxon>
        <taxon>Cuscuteae</taxon>
        <taxon>Cuscuta</taxon>
        <taxon>Cuscuta subgen. Cuscuta</taxon>
    </lineage>
</organism>
<name>A0AAV0DUK9_9ASTE</name>
<accession>A0AAV0DUK9</accession>
<comment type="caution">
    <text evidence="2">The sequence shown here is derived from an EMBL/GenBank/DDBJ whole genome shotgun (WGS) entry which is preliminary data.</text>
</comment>
<dbReference type="PANTHER" id="PTHR33673:SF36">
    <property type="entry name" value="MYB-LIKE PROTEIN Q"/>
    <property type="match status" value="1"/>
</dbReference>
<reference evidence="2" key="1">
    <citation type="submission" date="2022-07" db="EMBL/GenBank/DDBJ databases">
        <authorList>
            <person name="Macas J."/>
            <person name="Novak P."/>
            <person name="Neumann P."/>
        </authorList>
    </citation>
    <scope>NUCLEOTIDE SEQUENCE</scope>
</reference>